<dbReference type="Pfam" id="PF24883">
    <property type="entry name" value="NPHP3_N"/>
    <property type="match status" value="1"/>
</dbReference>
<gene>
    <name evidence="3" type="ORF">WHR41_02834</name>
</gene>
<accession>A0AB34KXJ9</accession>
<dbReference type="PANTHER" id="PTHR10039">
    <property type="entry name" value="AMELOGENIN"/>
    <property type="match status" value="1"/>
</dbReference>
<dbReference type="RefSeq" id="XP_069231622.1">
    <property type="nucleotide sequence ID" value="XM_069371440.1"/>
</dbReference>
<dbReference type="Gene3D" id="3.40.50.300">
    <property type="entry name" value="P-loop containing nucleotide triphosphate hydrolases"/>
    <property type="match status" value="1"/>
</dbReference>
<sequence>MEGVAVLSLVSSVITVTQFTAELTIATGKLIKSAGDALPEQEWIEEVAGQSRQLAEDLQNMSKDTGPLTKPDAAVAKLAGRCLEESSAITALLQTMKVPLRSDGTKSKLRAARTACKVMLKRGDLQARHKKLGDLERQLAALLLYAIKRSDQEGFGELREMVDRQGRDCVTVVREAQTALVNKLNALQNAMQAVLQQVARVAQHQLNALEKQRVEDLLSSLAYNSMNSRKEMIADPTGSSYDWAFEDSKQPTHQWLNSSISHCWISGEPGTGKSVFMKSLRLDRRTSSALQTHASGDKVLMLDHYFWIAGGDLQQRSLKAMLQHLCYQAIEQYDVLAKVAFPDEWQRGMSMRGLSWNPKSLLQALTRIISTLGFKTYIIIDGLDECGAKEQQERQERQELIALLVDLLKETNVKVCVSSRPWTEFESAFSEWPRLKLPENNAGNDMGLFELTCMRIHQGSYTEYWKALDSLDPPKRLIRELCAKADGNLLWVTFALSPVCERLAGGESATEMGRYIKKLPQEVEKYLYQLVYSRIHSTYRTDGNSECAMALKLAAETNDSHIRYFFMWMLQKSIQSGRGIAHSQGGIEFIS</sequence>
<evidence type="ECO:0000313" key="4">
    <source>
        <dbReference type="Proteomes" id="UP000803884"/>
    </source>
</evidence>
<dbReference type="SUPFAM" id="SSF52540">
    <property type="entry name" value="P-loop containing nucleoside triphosphate hydrolases"/>
    <property type="match status" value="1"/>
</dbReference>
<keyword evidence="1" id="KW-0677">Repeat</keyword>
<evidence type="ECO:0000259" key="2">
    <source>
        <dbReference type="Pfam" id="PF24883"/>
    </source>
</evidence>
<reference evidence="3 4" key="1">
    <citation type="journal article" date="2020" name="Microbiol. Resour. Announc.">
        <title>Draft Genome Sequence of a Cladosporium Species Isolated from the Mesophotic Ascidian Didemnum maculosum.</title>
        <authorList>
            <person name="Gioti A."/>
            <person name="Siaperas R."/>
            <person name="Nikolaivits E."/>
            <person name="Le Goff G."/>
            <person name="Ouazzani J."/>
            <person name="Kotoulas G."/>
            <person name="Topakas E."/>
        </authorList>
    </citation>
    <scope>NUCLEOTIDE SEQUENCE [LARGE SCALE GENOMIC DNA]</scope>
    <source>
        <strain evidence="3 4">TM138-S3</strain>
    </source>
</reference>
<dbReference type="InterPro" id="IPR027417">
    <property type="entry name" value="P-loop_NTPase"/>
</dbReference>
<proteinExistence type="predicted"/>
<dbReference type="EMBL" id="JAAQHG020000007">
    <property type="protein sequence ID" value="KAL1588517.1"/>
    <property type="molecule type" value="Genomic_DNA"/>
</dbReference>
<comment type="caution">
    <text evidence="3">The sequence shown here is derived from an EMBL/GenBank/DDBJ whole genome shotgun (WGS) entry which is preliminary data.</text>
</comment>
<evidence type="ECO:0000313" key="3">
    <source>
        <dbReference type="EMBL" id="KAL1588517.1"/>
    </source>
</evidence>
<name>A0AB34KXJ9_9PEZI</name>
<evidence type="ECO:0000256" key="1">
    <source>
        <dbReference type="ARBA" id="ARBA00022737"/>
    </source>
</evidence>
<dbReference type="AlphaFoldDB" id="A0AB34KXJ9"/>
<feature type="domain" description="Nephrocystin 3-like N-terminal" evidence="2">
    <location>
        <begin position="241"/>
        <end position="420"/>
    </location>
</feature>
<dbReference type="GeneID" id="96004278"/>
<dbReference type="PANTHER" id="PTHR10039:SF5">
    <property type="entry name" value="NACHT DOMAIN-CONTAINING PROTEIN"/>
    <property type="match status" value="1"/>
</dbReference>
<keyword evidence="4" id="KW-1185">Reference proteome</keyword>
<dbReference type="Proteomes" id="UP000803884">
    <property type="component" value="Unassembled WGS sequence"/>
</dbReference>
<dbReference type="InterPro" id="IPR056884">
    <property type="entry name" value="NPHP3-like_N"/>
</dbReference>
<organism evidence="3 4">
    <name type="scientific">Cladosporium halotolerans</name>
    <dbReference type="NCBI Taxonomy" id="1052096"/>
    <lineage>
        <taxon>Eukaryota</taxon>
        <taxon>Fungi</taxon>
        <taxon>Dikarya</taxon>
        <taxon>Ascomycota</taxon>
        <taxon>Pezizomycotina</taxon>
        <taxon>Dothideomycetes</taxon>
        <taxon>Dothideomycetidae</taxon>
        <taxon>Cladosporiales</taxon>
        <taxon>Cladosporiaceae</taxon>
        <taxon>Cladosporium</taxon>
    </lineage>
</organism>
<protein>
    <recommendedName>
        <fullName evidence="2">Nephrocystin 3-like N-terminal domain-containing protein</fullName>
    </recommendedName>
</protein>